<evidence type="ECO:0000256" key="4">
    <source>
        <dbReference type="ARBA" id="ARBA00022452"/>
    </source>
</evidence>
<keyword evidence="7 12" id="KW-0798">TonB box</keyword>
<feature type="domain" description="TonB-dependent receptor plug" evidence="15">
    <location>
        <begin position="64"/>
        <end position="167"/>
    </location>
</feature>
<dbReference type="Gene3D" id="2.170.130.10">
    <property type="entry name" value="TonB-dependent receptor, plug domain"/>
    <property type="match status" value="1"/>
</dbReference>
<comment type="caution">
    <text evidence="16">The sequence shown here is derived from an EMBL/GenBank/DDBJ whole genome shotgun (WGS) entry which is preliminary data.</text>
</comment>
<evidence type="ECO:0000256" key="3">
    <source>
        <dbReference type="ARBA" id="ARBA00022448"/>
    </source>
</evidence>
<evidence type="ECO:0000256" key="2">
    <source>
        <dbReference type="ARBA" id="ARBA00008143"/>
    </source>
</evidence>
<protein>
    <submittedName>
        <fullName evidence="16">TonB-dependent receptor</fullName>
    </submittedName>
</protein>
<keyword evidence="3 11" id="KW-0813">Transport</keyword>
<dbReference type="InterPro" id="IPR039426">
    <property type="entry name" value="TonB-dep_rcpt-like"/>
</dbReference>
<keyword evidence="8 11" id="KW-0472">Membrane</keyword>
<evidence type="ECO:0000313" key="16">
    <source>
        <dbReference type="EMBL" id="TYK64999.1"/>
    </source>
</evidence>
<comment type="similarity">
    <text evidence="2">Belongs to the TonB-dependent receptor family. Hemoglobin/haptoglobin binding protein subfamily.</text>
</comment>
<dbReference type="PROSITE" id="PS52016">
    <property type="entry name" value="TONB_DEPENDENT_REC_3"/>
    <property type="match status" value="1"/>
</dbReference>
<evidence type="ECO:0000259" key="15">
    <source>
        <dbReference type="Pfam" id="PF07715"/>
    </source>
</evidence>
<feature type="signal peptide" evidence="13">
    <location>
        <begin position="1"/>
        <end position="26"/>
    </location>
</feature>
<keyword evidence="6 13" id="KW-0732">Signal</keyword>
<evidence type="ECO:0000256" key="6">
    <source>
        <dbReference type="ARBA" id="ARBA00022729"/>
    </source>
</evidence>
<evidence type="ECO:0000256" key="10">
    <source>
        <dbReference type="ARBA" id="ARBA00023237"/>
    </source>
</evidence>
<dbReference type="RefSeq" id="WP_101342647.1">
    <property type="nucleotide sequence ID" value="NZ_PJAI02000015.1"/>
</dbReference>
<evidence type="ECO:0000256" key="8">
    <source>
        <dbReference type="ARBA" id="ARBA00023136"/>
    </source>
</evidence>
<dbReference type="EMBL" id="PJAI02000015">
    <property type="protein sequence ID" value="TYK64999.1"/>
    <property type="molecule type" value="Genomic_DNA"/>
</dbReference>
<dbReference type="PANTHER" id="PTHR30069:SF29">
    <property type="entry name" value="HEMOGLOBIN AND HEMOGLOBIN-HAPTOGLOBIN-BINDING PROTEIN 1-RELATED"/>
    <property type="match status" value="1"/>
</dbReference>
<dbReference type="Proteomes" id="UP000815846">
    <property type="component" value="Unassembled WGS sequence"/>
</dbReference>
<comment type="subcellular location">
    <subcellularLocation>
        <location evidence="1 11">Cell outer membrane</location>
        <topology evidence="1 11">Multi-pass membrane protein</topology>
    </subcellularLocation>
</comment>
<keyword evidence="9 16" id="KW-0675">Receptor</keyword>
<evidence type="ECO:0000259" key="14">
    <source>
        <dbReference type="Pfam" id="PF00593"/>
    </source>
</evidence>
<evidence type="ECO:0000256" key="13">
    <source>
        <dbReference type="SAM" id="SignalP"/>
    </source>
</evidence>
<keyword evidence="4 11" id="KW-1134">Transmembrane beta strand</keyword>
<evidence type="ECO:0000256" key="11">
    <source>
        <dbReference type="PROSITE-ProRule" id="PRU01360"/>
    </source>
</evidence>
<dbReference type="InterPro" id="IPR000531">
    <property type="entry name" value="Beta-barrel_TonB"/>
</dbReference>
<keyword evidence="5 11" id="KW-0812">Transmembrane</keyword>
<organism evidence="16 17">
    <name type="scientific">Colwellia echini</name>
    <dbReference type="NCBI Taxonomy" id="1982103"/>
    <lineage>
        <taxon>Bacteria</taxon>
        <taxon>Pseudomonadati</taxon>
        <taxon>Pseudomonadota</taxon>
        <taxon>Gammaproteobacteria</taxon>
        <taxon>Alteromonadales</taxon>
        <taxon>Colwelliaceae</taxon>
        <taxon>Colwellia</taxon>
    </lineage>
</organism>
<evidence type="ECO:0000256" key="9">
    <source>
        <dbReference type="ARBA" id="ARBA00023170"/>
    </source>
</evidence>
<gene>
    <name evidence="16" type="ORF">CWS31_012805</name>
</gene>
<dbReference type="InterPro" id="IPR037066">
    <property type="entry name" value="Plug_dom_sf"/>
</dbReference>
<dbReference type="PANTHER" id="PTHR30069">
    <property type="entry name" value="TONB-DEPENDENT OUTER MEMBRANE RECEPTOR"/>
    <property type="match status" value="1"/>
</dbReference>
<keyword evidence="10 11" id="KW-0998">Cell outer membrane</keyword>
<proteinExistence type="inferred from homology"/>
<feature type="domain" description="TonB-dependent receptor-like beta-barrel" evidence="14">
    <location>
        <begin position="191"/>
        <end position="649"/>
    </location>
</feature>
<dbReference type="Pfam" id="PF00593">
    <property type="entry name" value="TonB_dep_Rec_b-barrel"/>
    <property type="match status" value="1"/>
</dbReference>
<reference evidence="16 17" key="1">
    <citation type="submission" date="2019-08" db="EMBL/GenBank/DDBJ databases">
        <title>Microbe sample from Colwellia echini.</title>
        <authorList>
            <person name="Christiansen L."/>
            <person name="Pathiraja D."/>
            <person name="Schultz-Johansen M."/>
            <person name="Choi I.-G."/>
            <person name="Stougaard P."/>
        </authorList>
    </citation>
    <scope>NUCLEOTIDE SEQUENCE [LARGE SCALE GENOMIC DNA]</scope>
    <source>
        <strain evidence="16 17">A3</strain>
    </source>
</reference>
<evidence type="ECO:0000256" key="12">
    <source>
        <dbReference type="RuleBase" id="RU003357"/>
    </source>
</evidence>
<dbReference type="Pfam" id="PF07715">
    <property type="entry name" value="Plug"/>
    <property type="match status" value="1"/>
</dbReference>
<dbReference type="Gene3D" id="2.40.170.20">
    <property type="entry name" value="TonB-dependent receptor, beta-barrel domain"/>
    <property type="match status" value="1"/>
</dbReference>
<feature type="chain" id="PRO_5045621373" evidence="13">
    <location>
        <begin position="27"/>
        <end position="682"/>
    </location>
</feature>
<name>A0ABY3MUY9_9GAMM</name>
<sequence>MAIKCLAISSFLSFAVSGFVVNIANAEASEPTESTVLKKELTSKKYKANEVIVVTGTRTPKLLSNSPVKVEVIDQEQVGLLTQGTIAQALNFIPGVVVTRNAKDGYNIQMQGFDGDNVLILLNSQPLISPTGAAVDLDQISAQDIKQIEVIRGASSVMWGSSAMGGVINIITNKPETNQFNIGYQIGSYTQNAIEDDPYAQQLRLGGTLYAAGWRYQLSALAKQYPGFDYDNDHSSTPAGDLDKTFINFSTSGQISTVETSIAYQFFEESKSKNTGRIAGQSTLETYVSEVKQQQLDLDFSNELTNPHTKTQRQWQINSRIMQHVEASGRSGSLRDADIGLYELNGKYIWSTDSLEVVSGGLLHQDTLEQTKRSDGSKEVPATSKESAEAFSQLNWINKNSQYLLGLRVQQDSDFGFYSALRVSGMNDLLSDKNKLKWRYGIGQGYRVPTLKERYYQFDHSSLGYKVYGSDDLTPETSVTANTSLTFETSFKDSFMGSFDLSSDLNIYYTQAEGLIDTEVDPERSIIEDLDISVYTNIDQAILKGFDWSIGATYTQWVSQLNYSYLSAKDDEGIRLEGRPTHQIKANIGYTPSRFNINSMLYLVYQKGEAIPAENYENGTLNNGWFTVDFKISQQLTKHFSWRLTLDNLLNQHQDTSAVNNQLFDARPVSSRFVSLGITYQL</sequence>
<evidence type="ECO:0000313" key="17">
    <source>
        <dbReference type="Proteomes" id="UP000815846"/>
    </source>
</evidence>
<evidence type="ECO:0000256" key="5">
    <source>
        <dbReference type="ARBA" id="ARBA00022692"/>
    </source>
</evidence>
<keyword evidence="17" id="KW-1185">Reference proteome</keyword>
<accession>A0ABY3MUY9</accession>
<evidence type="ECO:0000256" key="1">
    <source>
        <dbReference type="ARBA" id="ARBA00004571"/>
    </source>
</evidence>
<evidence type="ECO:0000256" key="7">
    <source>
        <dbReference type="ARBA" id="ARBA00023077"/>
    </source>
</evidence>
<dbReference type="InterPro" id="IPR012910">
    <property type="entry name" value="Plug_dom"/>
</dbReference>
<dbReference type="SUPFAM" id="SSF56935">
    <property type="entry name" value="Porins"/>
    <property type="match status" value="1"/>
</dbReference>
<dbReference type="InterPro" id="IPR036942">
    <property type="entry name" value="Beta-barrel_TonB_sf"/>
</dbReference>